<evidence type="ECO:0000313" key="3">
    <source>
        <dbReference type="Proteomes" id="UP000219338"/>
    </source>
</evidence>
<protein>
    <submittedName>
        <fullName evidence="2">Uncharacterized protein</fullName>
    </submittedName>
</protein>
<organism evidence="2 3">
    <name type="scientific">Armillaria ostoyae</name>
    <name type="common">Armillaria root rot fungus</name>
    <dbReference type="NCBI Taxonomy" id="47428"/>
    <lineage>
        <taxon>Eukaryota</taxon>
        <taxon>Fungi</taxon>
        <taxon>Dikarya</taxon>
        <taxon>Basidiomycota</taxon>
        <taxon>Agaricomycotina</taxon>
        <taxon>Agaricomycetes</taxon>
        <taxon>Agaricomycetidae</taxon>
        <taxon>Agaricales</taxon>
        <taxon>Marasmiineae</taxon>
        <taxon>Physalacriaceae</taxon>
        <taxon>Armillaria</taxon>
    </lineage>
</organism>
<name>A0A284S788_ARMOS</name>
<dbReference type="Proteomes" id="UP000219338">
    <property type="component" value="Unassembled WGS sequence"/>
</dbReference>
<keyword evidence="1" id="KW-0812">Transmembrane</keyword>
<proteinExistence type="predicted"/>
<dbReference type="EMBL" id="FUEG01000038">
    <property type="protein sequence ID" value="SJL16863.1"/>
    <property type="molecule type" value="Genomic_DNA"/>
</dbReference>
<keyword evidence="1" id="KW-0472">Membrane</keyword>
<dbReference type="AlphaFoldDB" id="A0A284S788"/>
<feature type="transmembrane region" description="Helical" evidence="1">
    <location>
        <begin position="6"/>
        <end position="25"/>
    </location>
</feature>
<evidence type="ECO:0000313" key="2">
    <source>
        <dbReference type="EMBL" id="SJL16863.1"/>
    </source>
</evidence>
<accession>A0A284S788</accession>
<keyword evidence="3" id="KW-1185">Reference proteome</keyword>
<evidence type="ECO:0000256" key="1">
    <source>
        <dbReference type="SAM" id="Phobius"/>
    </source>
</evidence>
<sequence>MIDGEPLNGVPFLLFLFIVRFLYLAHGGINPWSDKEKVVYEDRVLASVSRSVPGKTVQHGEELHRSLTHPLTVLPDSVS</sequence>
<reference evidence="3" key="1">
    <citation type="journal article" date="2017" name="Nat. Ecol. Evol.">
        <title>Genome expansion and lineage-specific genetic innovations in the forest pathogenic fungi Armillaria.</title>
        <authorList>
            <person name="Sipos G."/>
            <person name="Prasanna A.N."/>
            <person name="Walter M.C."/>
            <person name="O'Connor E."/>
            <person name="Balint B."/>
            <person name="Krizsan K."/>
            <person name="Kiss B."/>
            <person name="Hess J."/>
            <person name="Varga T."/>
            <person name="Slot J."/>
            <person name="Riley R."/>
            <person name="Boka B."/>
            <person name="Rigling D."/>
            <person name="Barry K."/>
            <person name="Lee J."/>
            <person name="Mihaltcheva S."/>
            <person name="LaButti K."/>
            <person name="Lipzen A."/>
            <person name="Waldron R."/>
            <person name="Moloney N.M."/>
            <person name="Sperisen C."/>
            <person name="Kredics L."/>
            <person name="Vagvoelgyi C."/>
            <person name="Patrignani A."/>
            <person name="Fitzpatrick D."/>
            <person name="Nagy I."/>
            <person name="Doyle S."/>
            <person name="Anderson J.B."/>
            <person name="Grigoriev I.V."/>
            <person name="Gueldener U."/>
            <person name="Muensterkoetter M."/>
            <person name="Nagy L.G."/>
        </authorList>
    </citation>
    <scope>NUCLEOTIDE SEQUENCE [LARGE SCALE GENOMIC DNA]</scope>
    <source>
        <strain evidence="3">C18/9</strain>
    </source>
</reference>
<keyword evidence="1" id="KW-1133">Transmembrane helix</keyword>
<gene>
    <name evidence="2" type="ORF">ARMOST_20393</name>
</gene>